<dbReference type="Pfam" id="PF06101">
    <property type="entry name" value="Vps62"/>
    <property type="match status" value="1"/>
</dbReference>
<evidence type="ECO:0000313" key="3">
    <source>
        <dbReference type="Proteomes" id="UP000076837"/>
    </source>
</evidence>
<dbReference type="EMBL" id="JYNV01000182">
    <property type="protein sequence ID" value="KZM23846.1"/>
    <property type="molecule type" value="Genomic_DNA"/>
</dbReference>
<feature type="region of interest" description="Disordered" evidence="1">
    <location>
        <begin position="421"/>
        <end position="463"/>
    </location>
</feature>
<feature type="compositionally biased region" description="Low complexity" evidence="1">
    <location>
        <begin position="219"/>
        <end position="232"/>
    </location>
</feature>
<feature type="region of interest" description="Disordered" evidence="1">
    <location>
        <begin position="52"/>
        <end position="73"/>
    </location>
</feature>
<feature type="region of interest" description="Disordered" evidence="1">
    <location>
        <begin position="477"/>
        <end position="501"/>
    </location>
</feature>
<proteinExistence type="predicted"/>
<feature type="compositionally biased region" description="Acidic residues" evidence="1">
    <location>
        <begin position="437"/>
        <end position="455"/>
    </location>
</feature>
<dbReference type="AlphaFoldDB" id="A0A163EQI9"/>
<keyword evidence="3" id="KW-1185">Reference proteome</keyword>
<comment type="caution">
    <text evidence="2">The sequence shown here is derived from an EMBL/GenBank/DDBJ whole genome shotgun (WGS) entry which is preliminary data.</text>
</comment>
<sequence>MCSETKAAPDLRHDRISAALTYSTLSIADWLQSLCALDHARSSTQLLDAEHTAGNQARGAHASKPWSGEPHPRHWTLASSSPSFCDVLPPTRSAWNRIAHLYLLLPQQFNPLTWLDFERALHESVITGTPRLIMPMIPYFQHGGVQVPLGERLPSLLPPSSSTSSVDIPAYPSIDIPTSTTPIAVPDAALDAPYKHDLPTIDISTDQPSNEHTSGRVPSSVADSGSSSSNSDDQMKGRKPAFAAAGTFFGLFSFSQIYQNVLFDKITPWSERLEEKTWVASSQSWIDRKTCDWFGVCGLAHLNKSRWTSKGTEQTPLDGKDAGKIDLSSFKEDARILPDDYDEAEVVEIPQYILDHAPLIHLYSGENFWPCDMTDHLIHTTPHLNYTPLQATDNHPNVRSMNELNRWGRFVYLQSDDNVEDRPKWLGGSTNIPEVPTDGDEGGDWEDDDQEDDPSEGDRNYKKEAWWHAGVGDTKARGGIRPDFTSPGQLVPTSTPEGDQLVEPEEGVWRPELMKDRRRFEGKKVVGGRSDAPAVLVVVPKGDGVVDAFWFFFYSYNLGNTVFNVRFGNHVGDWEHTTVRFHNGVPKAVFFSEHAFGEAYTWDAVEKMGKRPVGFSATGTHAMYGTAGVHPYVLPGGILHDVTDRGPLWDPTMNMYSYTYDYQRDHLATSNLTPRAPIGFFYFAGHWGDKFYPLSDPRQYRFLGQYHYVNGPLGPRFKNLGRQQICQGNGDCLLKDTLDGKRQRKMRRYPRVGEGEQMTEDDARRVFGPEYDSAS</sequence>
<dbReference type="STRING" id="5454.A0A163EQI9"/>
<protein>
    <submittedName>
        <fullName evidence="2">Uncharacterized protein</fullName>
    </submittedName>
</protein>
<dbReference type="PANTHER" id="PTHR48172:SF2">
    <property type="entry name" value="VACUOLAR PROTEIN SORTING PROTEIN 62"/>
    <property type="match status" value="1"/>
</dbReference>
<evidence type="ECO:0000256" key="1">
    <source>
        <dbReference type="SAM" id="MobiDB-lite"/>
    </source>
</evidence>
<organism evidence="2 3">
    <name type="scientific">Didymella rabiei</name>
    <name type="common">Chickpea ascochyta blight fungus</name>
    <name type="synonym">Mycosphaerella rabiei</name>
    <dbReference type="NCBI Taxonomy" id="5454"/>
    <lineage>
        <taxon>Eukaryota</taxon>
        <taxon>Fungi</taxon>
        <taxon>Dikarya</taxon>
        <taxon>Ascomycota</taxon>
        <taxon>Pezizomycotina</taxon>
        <taxon>Dothideomycetes</taxon>
        <taxon>Pleosporomycetidae</taxon>
        <taxon>Pleosporales</taxon>
        <taxon>Pleosporineae</taxon>
        <taxon>Didymellaceae</taxon>
        <taxon>Ascochyta</taxon>
    </lineage>
</organism>
<dbReference type="OrthoDB" id="188042at2759"/>
<feature type="region of interest" description="Disordered" evidence="1">
    <location>
        <begin position="200"/>
        <end position="237"/>
    </location>
</feature>
<evidence type="ECO:0000313" key="2">
    <source>
        <dbReference type="EMBL" id="KZM23846.1"/>
    </source>
</evidence>
<dbReference type="PANTHER" id="PTHR48172">
    <property type="match status" value="1"/>
</dbReference>
<feature type="compositionally biased region" description="Polar residues" evidence="1">
    <location>
        <begin position="486"/>
        <end position="497"/>
    </location>
</feature>
<feature type="region of interest" description="Disordered" evidence="1">
    <location>
        <begin position="744"/>
        <end position="775"/>
    </location>
</feature>
<feature type="compositionally biased region" description="Polar residues" evidence="1">
    <location>
        <begin position="202"/>
        <end position="212"/>
    </location>
</feature>
<accession>A0A163EQI9</accession>
<gene>
    <name evidence="2" type="ORF">ST47_g5010</name>
</gene>
<dbReference type="Proteomes" id="UP000076837">
    <property type="component" value="Unassembled WGS sequence"/>
</dbReference>
<name>A0A163EQI9_DIDRA</name>
<dbReference type="InterPro" id="IPR009291">
    <property type="entry name" value="Vps62"/>
</dbReference>
<reference evidence="2 3" key="1">
    <citation type="journal article" date="2016" name="Sci. Rep.">
        <title>Draft genome sequencing and secretome analysis of fungal phytopathogen Ascochyta rabiei provides insight into the necrotrophic effector repertoire.</title>
        <authorList>
            <person name="Verma S."/>
            <person name="Gazara R.K."/>
            <person name="Nizam S."/>
            <person name="Parween S."/>
            <person name="Chattopadhyay D."/>
            <person name="Verma P.K."/>
        </authorList>
    </citation>
    <scope>NUCLEOTIDE SEQUENCE [LARGE SCALE GENOMIC DNA]</scope>
    <source>
        <strain evidence="2 3">ArDII</strain>
    </source>
</reference>